<name>I5BZV2_9BACT</name>
<dbReference type="GO" id="GO:0045254">
    <property type="term" value="C:pyruvate dehydrogenase complex"/>
    <property type="evidence" value="ECO:0007669"/>
    <property type="project" value="UniProtKB-UniRule"/>
</dbReference>
<comment type="catalytic activity">
    <reaction evidence="7 8">
        <text>N(6)-[(R)-dihydrolipoyl]-L-lysyl-[protein] + acetyl-CoA = N(6)-[(R)-S(8)-acetyldihydrolipoyl]-L-lysyl-[protein] + CoA</text>
        <dbReference type="Rhea" id="RHEA:17017"/>
        <dbReference type="Rhea" id="RHEA-COMP:10475"/>
        <dbReference type="Rhea" id="RHEA-COMP:10478"/>
        <dbReference type="ChEBI" id="CHEBI:57287"/>
        <dbReference type="ChEBI" id="CHEBI:57288"/>
        <dbReference type="ChEBI" id="CHEBI:83100"/>
        <dbReference type="ChEBI" id="CHEBI:83111"/>
        <dbReference type="EC" id="2.3.1.12"/>
    </reaction>
</comment>
<dbReference type="Pfam" id="PF00364">
    <property type="entry name" value="Biotin_lipoyl"/>
    <property type="match status" value="2"/>
</dbReference>
<dbReference type="SUPFAM" id="SSF51230">
    <property type="entry name" value="Single hybrid motif"/>
    <property type="match status" value="2"/>
</dbReference>
<dbReference type="PROSITE" id="PS00189">
    <property type="entry name" value="LIPOYL"/>
    <property type="match status" value="2"/>
</dbReference>
<dbReference type="CDD" id="cd06849">
    <property type="entry name" value="lipoyl_domain"/>
    <property type="match status" value="2"/>
</dbReference>
<evidence type="ECO:0000313" key="12">
    <source>
        <dbReference type="EMBL" id="EIM75104.1"/>
    </source>
</evidence>
<dbReference type="Gene3D" id="2.40.50.100">
    <property type="match status" value="2"/>
</dbReference>
<comment type="function">
    <text evidence="6">The pyruvate dehydrogenase complex catalyzes the overall conversion of pyruvate to acetyl-CoA and CO(2). It contains multiple copies of three enzymatic components: pyruvate dehydrogenase (E1), dihydrolipoamide acetyltransferase (E2) and lipoamide dehydrogenase (E3).</text>
</comment>
<feature type="domain" description="Lipoyl-binding" evidence="10">
    <location>
        <begin position="2"/>
        <end position="77"/>
    </location>
</feature>
<dbReference type="InterPro" id="IPR023213">
    <property type="entry name" value="CAT-like_dom_sf"/>
</dbReference>
<feature type="compositionally biased region" description="Acidic residues" evidence="9">
    <location>
        <begin position="123"/>
        <end position="133"/>
    </location>
</feature>
<evidence type="ECO:0000256" key="9">
    <source>
        <dbReference type="SAM" id="MobiDB-lite"/>
    </source>
</evidence>
<accession>I5BZV2</accession>
<evidence type="ECO:0000313" key="13">
    <source>
        <dbReference type="Proteomes" id="UP000005551"/>
    </source>
</evidence>
<dbReference type="AlphaFoldDB" id="I5BZV2"/>
<dbReference type="RefSeq" id="WP_009056105.1">
    <property type="nucleotide sequence ID" value="NZ_AJYA01000034.1"/>
</dbReference>
<keyword evidence="13" id="KW-1185">Reference proteome</keyword>
<keyword evidence="12" id="KW-0670">Pyruvate</keyword>
<comment type="similarity">
    <text evidence="1 8">Belongs to the 2-oxoacid dehydrogenase family.</text>
</comment>
<feature type="domain" description="Peripheral subunit-binding (PSBD)" evidence="11">
    <location>
        <begin position="279"/>
        <end position="316"/>
    </location>
</feature>
<comment type="cofactor">
    <cofactor evidence="8">
        <name>(R)-lipoate</name>
        <dbReference type="ChEBI" id="CHEBI:83088"/>
    </cofactor>
    <text evidence="8">Binds 2 lipoyl cofactors covalently.</text>
</comment>
<dbReference type="SUPFAM" id="SSF52777">
    <property type="entry name" value="CoA-dependent acyltransferases"/>
    <property type="match status" value="1"/>
</dbReference>
<dbReference type="GO" id="GO:0006086">
    <property type="term" value="P:pyruvate decarboxylation to acetyl-CoA"/>
    <property type="evidence" value="ECO:0007669"/>
    <property type="project" value="InterPro"/>
</dbReference>
<dbReference type="EC" id="2.3.1.12" evidence="8"/>
<sequence>MAEIIRMPKMSDTMEEGVIAAWLKKVGDEVKPGDILAEVETDKATMELESYDEGILLHIGVEEKNAVPVNGVIAIIGEKGEDIADLLQDLENVGDGEASDSSKKEETADADSASEESKAAETAEAEEAEEVDTSDIAATVITMPKMSDTMEEGTIASWLKKVGDEVKSGDIIAEVETDKATMELESYEDGVLLHIGVEAGEAVPIDGVIAVIGEKGADFEKLLKAHGQKDAPKKAEKAPAPTKESAKAEAPKQEEPAKETPKASSADSRASSTDNGRLKASPLAKRLAEEKGIDIREVKGSGESGRIIKRDVENFTPKAAPAAPEAAAASSSAAAAPAIGQESFREEKVSQMRKTIAKRLAESKFTAPHFYLTMEINMDKAIAARKSMNEISSVKLSFNDMVIKAAAAALRKHPKVNSSWLGDKIRYNDHIHIGMAVAVEEGLLVPVIRFADAKSLSQISEEAKSLGAKAKNKELQPKDWEGNTFTISNLGMFGIEEFTAIINPPDACIMAVGGIKETVIVKDGQMQVGNVMKVTLSCDHRVVDGAVGSAFLQTFKQLLEDPVRILV</sequence>
<dbReference type="GO" id="GO:0004742">
    <property type="term" value="F:dihydrolipoyllysine-residue acetyltransferase activity"/>
    <property type="evidence" value="ECO:0007669"/>
    <property type="project" value="UniProtKB-UniRule"/>
</dbReference>
<dbReference type="PANTHER" id="PTHR23151:SF90">
    <property type="entry name" value="DIHYDROLIPOYLLYSINE-RESIDUE ACETYLTRANSFERASE COMPONENT OF PYRUVATE DEHYDROGENASE COMPLEX, MITOCHONDRIAL-RELATED"/>
    <property type="match status" value="1"/>
</dbReference>
<dbReference type="PANTHER" id="PTHR23151">
    <property type="entry name" value="DIHYDROLIPOAMIDE ACETYL/SUCCINYL-TRANSFERASE-RELATED"/>
    <property type="match status" value="1"/>
</dbReference>
<keyword evidence="5 8" id="KW-0012">Acyltransferase</keyword>
<evidence type="ECO:0000259" key="11">
    <source>
        <dbReference type="PROSITE" id="PS51826"/>
    </source>
</evidence>
<feature type="domain" description="Lipoyl-binding" evidence="10">
    <location>
        <begin position="138"/>
        <end position="213"/>
    </location>
</feature>
<dbReference type="PROSITE" id="PS50968">
    <property type="entry name" value="BIOTINYL_LIPOYL"/>
    <property type="match status" value="2"/>
</dbReference>
<dbReference type="Gene3D" id="3.30.559.10">
    <property type="entry name" value="Chloramphenicol acetyltransferase-like domain"/>
    <property type="match status" value="1"/>
</dbReference>
<dbReference type="Pfam" id="PF02817">
    <property type="entry name" value="E3_binding"/>
    <property type="match status" value="1"/>
</dbReference>
<dbReference type="InterPro" id="IPR003016">
    <property type="entry name" value="2-oxoA_DH_lipoyl-BS"/>
</dbReference>
<dbReference type="InterPro" id="IPR006257">
    <property type="entry name" value="LAT1"/>
</dbReference>
<dbReference type="Pfam" id="PF00198">
    <property type="entry name" value="2-oxoacid_dh"/>
    <property type="match status" value="1"/>
</dbReference>
<dbReference type="InterPro" id="IPR011053">
    <property type="entry name" value="Single_hybrid_motif"/>
</dbReference>
<dbReference type="InterPro" id="IPR000089">
    <property type="entry name" value="Biotin_lipoyl"/>
</dbReference>
<dbReference type="EMBL" id="AJYA01000034">
    <property type="protein sequence ID" value="EIM75104.1"/>
    <property type="molecule type" value="Genomic_DNA"/>
</dbReference>
<evidence type="ECO:0000256" key="7">
    <source>
        <dbReference type="ARBA" id="ARBA00048370"/>
    </source>
</evidence>
<dbReference type="NCBIfam" id="TIGR01349">
    <property type="entry name" value="PDHac_trf_mito"/>
    <property type="match status" value="1"/>
</dbReference>
<dbReference type="InterPro" id="IPR045257">
    <property type="entry name" value="E2/Pdx1"/>
</dbReference>
<evidence type="ECO:0000256" key="3">
    <source>
        <dbReference type="ARBA" id="ARBA00022679"/>
    </source>
</evidence>
<dbReference type="InterPro" id="IPR036625">
    <property type="entry name" value="E3-bd_dom_sf"/>
</dbReference>
<evidence type="ECO:0000256" key="8">
    <source>
        <dbReference type="RuleBase" id="RU361137"/>
    </source>
</evidence>
<dbReference type="OrthoDB" id="9805770at2"/>
<dbReference type="PROSITE" id="PS51826">
    <property type="entry name" value="PSBD"/>
    <property type="match status" value="1"/>
</dbReference>
<protein>
    <recommendedName>
        <fullName evidence="8">Acetyltransferase component of pyruvate dehydrogenase complex</fullName>
        <ecNumber evidence="8">2.3.1.12</ecNumber>
    </recommendedName>
</protein>
<feature type="region of interest" description="Disordered" evidence="9">
    <location>
        <begin position="93"/>
        <end position="135"/>
    </location>
</feature>
<comment type="caution">
    <text evidence="12">The sequence shown here is derived from an EMBL/GenBank/DDBJ whole genome shotgun (WGS) entry which is preliminary data.</text>
</comment>
<evidence type="ECO:0000256" key="1">
    <source>
        <dbReference type="ARBA" id="ARBA00007317"/>
    </source>
</evidence>
<dbReference type="Proteomes" id="UP000005551">
    <property type="component" value="Unassembled WGS sequence"/>
</dbReference>
<dbReference type="PATRIC" id="fig|1189621.3.peg.2998"/>
<evidence type="ECO:0000259" key="10">
    <source>
        <dbReference type="PROSITE" id="PS50968"/>
    </source>
</evidence>
<dbReference type="InterPro" id="IPR001078">
    <property type="entry name" value="2-oxoacid_DH_actylTfrase"/>
</dbReference>
<dbReference type="STRING" id="1189621.A3SI_14389"/>
<evidence type="ECO:0000256" key="4">
    <source>
        <dbReference type="ARBA" id="ARBA00022823"/>
    </source>
</evidence>
<keyword evidence="4 8" id="KW-0450">Lipoyl</keyword>
<dbReference type="InterPro" id="IPR004167">
    <property type="entry name" value="PSBD"/>
</dbReference>
<dbReference type="SUPFAM" id="SSF47005">
    <property type="entry name" value="Peripheral subunit-binding domain of 2-oxo acid dehydrogenase complex"/>
    <property type="match status" value="1"/>
</dbReference>
<evidence type="ECO:0000256" key="6">
    <source>
        <dbReference type="ARBA" id="ARBA00025211"/>
    </source>
</evidence>
<feature type="compositionally biased region" description="Basic and acidic residues" evidence="9">
    <location>
        <begin position="225"/>
        <end position="237"/>
    </location>
</feature>
<proteinExistence type="inferred from homology"/>
<comment type="subunit">
    <text evidence="2">Forms a 24-polypeptide structural core with octahedral symmetry.</text>
</comment>
<keyword evidence="3 8" id="KW-0808">Transferase</keyword>
<feature type="region of interest" description="Disordered" evidence="9">
    <location>
        <begin position="225"/>
        <end position="285"/>
    </location>
</feature>
<evidence type="ECO:0000256" key="5">
    <source>
        <dbReference type="ARBA" id="ARBA00023315"/>
    </source>
</evidence>
<dbReference type="FunFam" id="2.40.50.100:FF:000010">
    <property type="entry name" value="Acetyltransferase component of pyruvate dehydrogenase complex"/>
    <property type="match status" value="1"/>
</dbReference>
<feature type="compositionally biased region" description="Basic and acidic residues" evidence="9">
    <location>
        <begin position="244"/>
        <end position="261"/>
    </location>
</feature>
<gene>
    <name evidence="12" type="ORF">A3SI_14389</name>
</gene>
<feature type="compositionally biased region" description="Low complexity" evidence="9">
    <location>
        <begin position="262"/>
        <end position="272"/>
    </location>
</feature>
<organism evidence="12 13">
    <name type="scientific">Nitritalea halalkaliphila LW7</name>
    <dbReference type="NCBI Taxonomy" id="1189621"/>
    <lineage>
        <taxon>Bacteria</taxon>
        <taxon>Pseudomonadati</taxon>
        <taxon>Bacteroidota</taxon>
        <taxon>Cytophagia</taxon>
        <taxon>Cytophagales</taxon>
        <taxon>Cyclobacteriaceae</taxon>
        <taxon>Nitritalea</taxon>
    </lineage>
</organism>
<reference evidence="12 13" key="1">
    <citation type="submission" date="2012-05" db="EMBL/GenBank/DDBJ databases">
        <title>Genome sequence of Nitritalea halalkaliphila LW7.</title>
        <authorList>
            <person name="Jangir P.K."/>
            <person name="Singh A."/>
            <person name="Shivaji S."/>
            <person name="Sharma R."/>
        </authorList>
    </citation>
    <scope>NUCLEOTIDE SEQUENCE [LARGE SCALE GENOMIC DNA]</scope>
    <source>
        <strain evidence="12 13">LW7</strain>
    </source>
</reference>
<dbReference type="Gene3D" id="4.10.320.10">
    <property type="entry name" value="E3-binding domain"/>
    <property type="match status" value="1"/>
</dbReference>
<evidence type="ECO:0000256" key="2">
    <source>
        <dbReference type="ARBA" id="ARBA00011484"/>
    </source>
</evidence>